<evidence type="ECO:0000313" key="1">
    <source>
        <dbReference type="EMBL" id="MBV7268402.1"/>
    </source>
</evidence>
<evidence type="ECO:0000313" key="2">
    <source>
        <dbReference type="Proteomes" id="UP001138894"/>
    </source>
</evidence>
<dbReference type="RefSeq" id="WP_218544957.1">
    <property type="nucleotide sequence ID" value="NZ_JAGSPD010000003.1"/>
</dbReference>
<protein>
    <submittedName>
        <fullName evidence="1">Uncharacterized protein</fullName>
    </submittedName>
</protein>
<dbReference type="EMBL" id="JAGSPD010000003">
    <property type="protein sequence ID" value="MBV7268402.1"/>
    <property type="molecule type" value="Genomic_DNA"/>
</dbReference>
<dbReference type="AlphaFoldDB" id="A0A9X1JRA3"/>
<accession>A0A9X1JRA3</accession>
<organism evidence="1 2">
    <name type="scientific">Winogradskyella luteola</name>
    <dbReference type="NCBI Taxonomy" id="2828330"/>
    <lineage>
        <taxon>Bacteria</taxon>
        <taxon>Pseudomonadati</taxon>
        <taxon>Bacteroidota</taxon>
        <taxon>Flavobacteriia</taxon>
        <taxon>Flavobacteriales</taxon>
        <taxon>Flavobacteriaceae</taxon>
        <taxon>Winogradskyella</taxon>
    </lineage>
</organism>
<sequence>MTILKSFKDTVKQTFPKSVPHGLVDGDGNIESATVFVHKVITADDCLSIQNIAADYEMDFSIKSTGATHGLVIEFNK</sequence>
<reference evidence="1" key="1">
    <citation type="submission" date="2021-04" db="EMBL/GenBank/DDBJ databases">
        <authorList>
            <person name="Pira H."/>
            <person name="Risdian C."/>
            <person name="Wink J."/>
        </authorList>
    </citation>
    <scope>NUCLEOTIDE SEQUENCE</scope>
    <source>
        <strain evidence="1">WHY3</strain>
    </source>
</reference>
<keyword evidence="2" id="KW-1185">Reference proteome</keyword>
<proteinExistence type="predicted"/>
<gene>
    <name evidence="1" type="ORF">KCG49_04235</name>
</gene>
<dbReference type="Proteomes" id="UP001138894">
    <property type="component" value="Unassembled WGS sequence"/>
</dbReference>
<comment type="caution">
    <text evidence="1">The sequence shown here is derived from an EMBL/GenBank/DDBJ whole genome shotgun (WGS) entry which is preliminary data.</text>
</comment>
<name>A0A9X1JRA3_9FLAO</name>